<dbReference type="EMBL" id="JBANQN010000007">
    <property type="protein sequence ID" value="KAK6784376.1"/>
    <property type="molecule type" value="Genomic_DNA"/>
</dbReference>
<dbReference type="PANTHER" id="PTHR11716:SF99">
    <property type="entry name" value="PHOSPHOLIPASE A2-DELTA-RELATED"/>
    <property type="match status" value="1"/>
</dbReference>
<dbReference type="GO" id="GO:0009860">
    <property type="term" value="P:pollen tube growth"/>
    <property type="evidence" value="ECO:0007669"/>
    <property type="project" value="TreeGrafter"/>
</dbReference>
<dbReference type="GO" id="GO:0005576">
    <property type="term" value="C:extracellular region"/>
    <property type="evidence" value="ECO:0007669"/>
    <property type="project" value="UniProtKB-SubCell"/>
</dbReference>
<dbReference type="Proteomes" id="UP001371456">
    <property type="component" value="Unassembled WGS sequence"/>
</dbReference>
<dbReference type="AlphaFoldDB" id="A0AAN8YAC5"/>
<comment type="caution">
    <text evidence="4">The sequence shown here is derived from an EMBL/GenBank/DDBJ whole genome shotgun (WGS) entry which is preliminary data.</text>
</comment>
<keyword evidence="5" id="KW-1185">Reference proteome</keyword>
<name>A0AAN8YAC5_SOLBU</name>
<dbReference type="GO" id="GO:0009846">
    <property type="term" value="P:pollen germination"/>
    <property type="evidence" value="ECO:0007669"/>
    <property type="project" value="TreeGrafter"/>
</dbReference>
<dbReference type="PANTHER" id="PTHR11716">
    <property type="entry name" value="PHOSPHOLIPASE A2 FAMILY MEMBER"/>
    <property type="match status" value="1"/>
</dbReference>
<dbReference type="GO" id="GO:0008289">
    <property type="term" value="F:lipid binding"/>
    <property type="evidence" value="ECO:0007669"/>
    <property type="project" value="TreeGrafter"/>
</dbReference>
<evidence type="ECO:0000256" key="1">
    <source>
        <dbReference type="ARBA" id="ARBA00004613"/>
    </source>
</evidence>
<evidence type="ECO:0000313" key="5">
    <source>
        <dbReference type="Proteomes" id="UP001371456"/>
    </source>
</evidence>
<protein>
    <recommendedName>
        <fullName evidence="6">Phospholipase A(2)</fullName>
    </recommendedName>
</protein>
<comment type="subcellular location">
    <subcellularLocation>
        <location evidence="1">Secreted</location>
    </subcellularLocation>
</comment>
<keyword evidence="3" id="KW-1015">Disulfide bond</keyword>
<evidence type="ECO:0000256" key="3">
    <source>
        <dbReference type="ARBA" id="ARBA00023157"/>
    </source>
</evidence>
<dbReference type="GO" id="GO:0005509">
    <property type="term" value="F:calcium ion binding"/>
    <property type="evidence" value="ECO:0007669"/>
    <property type="project" value="InterPro"/>
</dbReference>
<dbReference type="InterPro" id="IPR033113">
    <property type="entry name" value="PLA2_histidine"/>
</dbReference>
<organism evidence="4 5">
    <name type="scientific">Solanum bulbocastanum</name>
    <name type="common">Wild potato</name>
    <dbReference type="NCBI Taxonomy" id="147425"/>
    <lineage>
        <taxon>Eukaryota</taxon>
        <taxon>Viridiplantae</taxon>
        <taxon>Streptophyta</taxon>
        <taxon>Embryophyta</taxon>
        <taxon>Tracheophyta</taxon>
        <taxon>Spermatophyta</taxon>
        <taxon>Magnoliopsida</taxon>
        <taxon>eudicotyledons</taxon>
        <taxon>Gunneridae</taxon>
        <taxon>Pentapetalae</taxon>
        <taxon>asterids</taxon>
        <taxon>lamiids</taxon>
        <taxon>Solanales</taxon>
        <taxon>Solanaceae</taxon>
        <taxon>Solanoideae</taxon>
        <taxon>Solaneae</taxon>
        <taxon>Solanum</taxon>
    </lineage>
</organism>
<dbReference type="InterPro" id="IPR036444">
    <property type="entry name" value="PLipase_A2_dom_sf"/>
</dbReference>
<evidence type="ECO:0008006" key="6">
    <source>
        <dbReference type="Google" id="ProtNLM"/>
    </source>
</evidence>
<dbReference type="GO" id="GO:0004623">
    <property type="term" value="F:phospholipase A2 activity"/>
    <property type="evidence" value="ECO:0007669"/>
    <property type="project" value="InterPro"/>
</dbReference>
<dbReference type="GO" id="GO:0050482">
    <property type="term" value="P:arachidonate secretion"/>
    <property type="evidence" value="ECO:0007669"/>
    <property type="project" value="InterPro"/>
</dbReference>
<dbReference type="PROSITE" id="PS00118">
    <property type="entry name" value="PA2_HIS"/>
    <property type="match status" value="1"/>
</dbReference>
<dbReference type="GO" id="GO:0006644">
    <property type="term" value="P:phospholipid metabolic process"/>
    <property type="evidence" value="ECO:0007669"/>
    <property type="project" value="InterPro"/>
</dbReference>
<dbReference type="SUPFAM" id="SSF48619">
    <property type="entry name" value="Phospholipase A2, PLA2"/>
    <property type="match status" value="1"/>
</dbReference>
<gene>
    <name evidence="4" type="ORF">RDI58_017831</name>
</gene>
<dbReference type="InterPro" id="IPR001211">
    <property type="entry name" value="PLA2"/>
</dbReference>
<reference evidence="4 5" key="1">
    <citation type="submission" date="2024-02" db="EMBL/GenBank/DDBJ databases">
        <title>de novo genome assembly of Solanum bulbocastanum strain 11H21.</title>
        <authorList>
            <person name="Hosaka A.J."/>
        </authorList>
    </citation>
    <scope>NUCLEOTIDE SEQUENCE [LARGE SCALE GENOMIC DNA]</scope>
    <source>
        <tissue evidence="4">Young leaves</tissue>
    </source>
</reference>
<dbReference type="GO" id="GO:0016042">
    <property type="term" value="P:lipid catabolic process"/>
    <property type="evidence" value="ECO:0007669"/>
    <property type="project" value="InterPro"/>
</dbReference>
<proteinExistence type="predicted"/>
<dbReference type="GO" id="GO:0009555">
    <property type="term" value="P:pollen development"/>
    <property type="evidence" value="ECO:0007669"/>
    <property type="project" value="TreeGrafter"/>
</dbReference>
<sequence>MGRLIIHPNHIPLLLHCGIRQQFSGNSYFFLFHSCIFLFSFTNPSIFSYKCQVRYSKTCVAENCNSIGIRYGKYCGVGWSGCPGEKPCDDLDACCKIHDECVEKNDGSYEPYAIGQAVDYACKLQNSADFRRFLHFPGMTNVKCHKKFKRCIKKVQKSGKVRFTRDCPYDVGVPTMVQEVYFVLAPKM</sequence>
<keyword evidence="2" id="KW-0964">Secreted</keyword>
<evidence type="ECO:0000313" key="4">
    <source>
        <dbReference type="EMBL" id="KAK6784376.1"/>
    </source>
</evidence>
<accession>A0AAN8YAC5</accession>
<evidence type="ECO:0000256" key="2">
    <source>
        <dbReference type="ARBA" id="ARBA00022525"/>
    </source>
</evidence>
<dbReference type="Gene3D" id="1.20.90.10">
    <property type="entry name" value="Phospholipase A2 domain"/>
    <property type="match status" value="1"/>
</dbReference>